<dbReference type="Proteomes" id="UP000654471">
    <property type="component" value="Unassembled WGS sequence"/>
</dbReference>
<keyword evidence="3" id="KW-1185">Reference proteome</keyword>
<evidence type="ECO:0000256" key="1">
    <source>
        <dbReference type="SAM" id="MobiDB-lite"/>
    </source>
</evidence>
<evidence type="ECO:0000313" key="3">
    <source>
        <dbReference type="Proteomes" id="UP000654471"/>
    </source>
</evidence>
<comment type="caution">
    <text evidence="2">The sequence shown here is derived from an EMBL/GenBank/DDBJ whole genome shotgun (WGS) entry which is preliminary data.</text>
</comment>
<organism evidence="2 3">
    <name type="scientific">Streptomyces albospinus</name>
    <dbReference type="NCBI Taxonomy" id="285515"/>
    <lineage>
        <taxon>Bacteria</taxon>
        <taxon>Bacillati</taxon>
        <taxon>Actinomycetota</taxon>
        <taxon>Actinomycetes</taxon>
        <taxon>Kitasatosporales</taxon>
        <taxon>Streptomycetaceae</taxon>
        <taxon>Streptomyces</taxon>
    </lineage>
</organism>
<dbReference type="EMBL" id="BMRP01000010">
    <property type="protein sequence ID" value="GGU65713.1"/>
    <property type="molecule type" value="Genomic_DNA"/>
</dbReference>
<protein>
    <submittedName>
        <fullName evidence="2">Uncharacterized protein</fullName>
    </submittedName>
</protein>
<proteinExistence type="predicted"/>
<feature type="compositionally biased region" description="Basic and acidic residues" evidence="1">
    <location>
        <begin position="19"/>
        <end position="45"/>
    </location>
</feature>
<reference evidence="3" key="1">
    <citation type="journal article" date="2019" name="Int. J. Syst. Evol. Microbiol.">
        <title>The Global Catalogue of Microorganisms (GCM) 10K type strain sequencing project: providing services to taxonomists for standard genome sequencing and annotation.</title>
        <authorList>
            <consortium name="The Broad Institute Genomics Platform"/>
            <consortium name="The Broad Institute Genome Sequencing Center for Infectious Disease"/>
            <person name="Wu L."/>
            <person name="Ma J."/>
        </authorList>
    </citation>
    <scope>NUCLEOTIDE SEQUENCE [LARGE SCALE GENOMIC DNA]</scope>
    <source>
        <strain evidence="3">JCM 3399</strain>
    </source>
</reference>
<evidence type="ECO:0000313" key="2">
    <source>
        <dbReference type="EMBL" id="GGU65713.1"/>
    </source>
</evidence>
<gene>
    <name evidence="2" type="ORF">GCM10010211_33660</name>
</gene>
<name>A0ABQ2V3Q2_9ACTN</name>
<feature type="region of interest" description="Disordered" evidence="1">
    <location>
        <begin position="13"/>
        <end position="76"/>
    </location>
</feature>
<accession>A0ABQ2V3Q2</accession>
<sequence>MSDILREMCARTDGATMSAKKDSYANIRAGRDPATRSNRYPETRTRPPGFTPTAPDSPSDRTTYLHEPSEAAGAGA</sequence>